<proteinExistence type="predicted"/>
<evidence type="ECO:0000313" key="3">
    <source>
        <dbReference type="Proteomes" id="UP000551758"/>
    </source>
</evidence>
<feature type="compositionally biased region" description="Basic and acidic residues" evidence="1">
    <location>
        <begin position="191"/>
        <end position="205"/>
    </location>
</feature>
<name>A0A7J7EIN5_DICBM</name>
<evidence type="ECO:0000256" key="1">
    <source>
        <dbReference type="SAM" id="MobiDB-lite"/>
    </source>
</evidence>
<feature type="region of interest" description="Disordered" evidence="1">
    <location>
        <begin position="147"/>
        <end position="169"/>
    </location>
</feature>
<dbReference type="EMBL" id="JACDTQ010002833">
    <property type="protein sequence ID" value="KAF5915649.1"/>
    <property type="molecule type" value="Genomic_DNA"/>
</dbReference>
<evidence type="ECO:0000313" key="2">
    <source>
        <dbReference type="EMBL" id="KAF5915649.1"/>
    </source>
</evidence>
<dbReference type="Proteomes" id="UP000551758">
    <property type="component" value="Unassembled WGS sequence"/>
</dbReference>
<sequence length="205" mass="22371">MGLGLSSTSSSGLVQEPPGQVATPEARVSVCKVPAGSQEAPQGEVLMALEATPQRGRVLWRWVREWTDQLEKELREDTSLFPSAQLPVSWSYCSTQEPLCRRTDISLNDTLLSPHHSAPWCSQSRYSQSSRVGYSSPLLEVVQPESLPLGCGQSPEPNKDSEEEVPVIGKAQQCCQEREGAAPFVCGKTGARREGDYNSHKDQGS</sequence>
<keyword evidence="3" id="KW-1185">Reference proteome</keyword>
<reference evidence="2 3" key="1">
    <citation type="journal article" date="2020" name="Mol. Biol. Evol.">
        <title>Interspecific Gene Flow and the Evolution of Specialization in Black and White Rhinoceros.</title>
        <authorList>
            <person name="Moodley Y."/>
            <person name="Westbury M.V."/>
            <person name="Russo I.M."/>
            <person name="Gopalakrishnan S."/>
            <person name="Rakotoarivelo A."/>
            <person name="Olsen R.A."/>
            <person name="Prost S."/>
            <person name="Tunstall T."/>
            <person name="Ryder O.A."/>
            <person name="Dalen L."/>
            <person name="Bruford M.W."/>
        </authorList>
    </citation>
    <scope>NUCLEOTIDE SEQUENCE [LARGE SCALE GENOMIC DNA]</scope>
    <source>
        <strain evidence="2">SBR-YM</strain>
        <tissue evidence="2">Skin</tissue>
    </source>
</reference>
<comment type="caution">
    <text evidence="2">The sequence shown here is derived from an EMBL/GenBank/DDBJ whole genome shotgun (WGS) entry which is preliminary data.</text>
</comment>
<gene>
    <name evidence="2" type="ORF">HPG69_015269</name>
</gene>
<dbReference type="AlphaFoldDB" id="A0A7J7EIN5"/>
<protein>
    <submittedName>
        <fullName evidence="2">Uncharacterized protein</fullName>
    </submittedName>
</protein>
<feature type="region of interest" description="Disordered" evidence="1">
    <location>
        <begin position="1"/>
        <end position="26"/>
    </location>
</feature>
<accession>A0A7J7EIN5</accession>
<organism evidence="2 3">
    <name type="scientific">Diceros bicornis minor</name>
    <name type="common">South-central black rhinoceros</name>
    <dbReference type="NCBI Taxonomy" id="77932"/>
    <lineage>
        <taxon>Eukaryota</taxon>
        <taxon>Metazoa</taxon>
        <taxon>Chordata</taxon>
        <taxon>Craniata</taxon>
        <taxon>Vertebrata</taxon>
        <taxon>Euteleostomi</taxon>
        <taxon>Mammalia</taxon>
        <taxon>Eutheria</taxon>
        <taxon>Laurasiatheria</taxon>
        <taxon>Perissodactyla</taxon>
        <taxon>Rhinocerotidae</taxon>
        <taxon>Diceros</taxon>
    </lineage>
</organism>
<feature type="region of interest" description="Disordered" evidence="1">
    <location>
        <begin position="186"/>
        <end position="205"/>
    </location>
</feature>
<feature type="compositionally biased region" description="Low complexity" evidence="1">
    <location>
        <begin position="1"/>
        <end position="13"/>
    </location>
</feature>